<dbReference type="EMBL" id="CM042887">
    <property type="protein sequence ID" value="KAI4329865.1"/>
    <property type="molecule type" value="Genomic_DNA"/>
</dbReference>
<sequence length="197" mass="20180">MSLGRILTHASLGAVPNPNASPARSGVTCHFRLLPGFASTVGAPSLVLTSKRRGGGALACRCSSGPGPGGSESKNVLDAFFLGKALAEALNERIESTVGEFLSTVGRLQAEQQKQVQEFQEDVLERAKHAKETAAREALEAQGLIPTSPAPTNGSAIGSSPASPGSPPHPDAVDVTVDLEVDTSGKEGPTLEVSNDS</sequence>
<keyword evidence="2" id="KW-1185">Reference proteome</keyword>
<evidence type="ECO:0000313" key="2">
    <source>
        <dbReference type="Proteomes" id="UP001057402"/>
    </source>
</evidence>
<proteinExistence type="predicted"/>
<dbReference type="Proteomes" id="UP001057402">
    <property type="component" value="Chromosome 8"/>
</dbReference>
<organism evidence="1 2">
    <name type="scientific">Melastoma candidum</name>
    <dbReference type="NCBI Taxonomy" id="119954"/>
    <lineage>
        <taxon>Eukaryota</taxon>
        <taxon>Viridiplantae</taxon>
        <taxon>Streptophyta</taxon>
        <taxon>Embryophyta</taxon>
        <taxon>Tracheophyta</taxon>
        <taxon>Spermatophyta</taxon>
        <taxon>Magnoliopsida</taxon>
        <taxon>eudicotyledons</taxon>
        <taxon>Gunneridae</taxon>
        <taxon>Pentapetalae</taxon>
        <taxon>rosids</taxon>
        <taxon>malvids</taxon>
        <taxon>Myrtales</taxon>
        <taxon>Melastomataceae</taxon>
        <taxon>Melastomatoideae</taxon>
        <taxon>Melastomateae</taxon>
        <taxon>Melastoma</taxon>
    </lineage>
</organism>
<protein>
    <submittedName>
        <fullName evidence="1">Uncharacterized protein</fullName>
    </submittedName>
</protein>
<comment type="caution">
    <text evidence="1">The sequence shown here is derived from an EMBL/GenBank/DDBJ whole genome shotgun (WGS) entry which is preliminary data.</text>
</comment>
<reference evidence="2" key="1">
    <citation type="journal article" date="2023" name="Front. Plant Sci.">
        <title>Chromosomal-level genome assembly of Melastoma candidum provides insights into trichome evolution.</title>
        <authorList>
            <person name="Zhong Y."/>
            <person name="Wu W."/>
            <person name="Sun C."/>
            <person name="Zou P."/>
            <person name="Liu Y."/>
            <person name="Dai S."/>
            <person name="Zhou R."/>
        </authorList>
    </citation>
    <scope>NUCLEOTIDE SEQUENCE [LARGE SCALE GENOMIC DNA]</scope>
</reference>
<name>A0ACB9N164_9MYRT</name>
<accession>A0ACB9N164</accession>
<gene>
    <name evidence="1" type="ORF">MLD38_028202</name>
</gene>
<evidence type="ECO:0000313" key="1">
    <source>
        <dbReference type="EMBL" id="KAI4329865.1"/>
    </source>
</evidence>